<protein>
    <recommendedName>
        <fullName evidence="8">Mitochondrial import inner membrane translocase subunit</fullName>
    </recommendedName>
</protein>
<evidence type="ECO:0000256" key="5">
    <source>
        <dbReference type="ARBA" id="ARBA00023010"/>
    </source>
</evidence>
<sequence length="92" mass="10217">MDPQTQVDISSLSDADKKELNAVLTNEAQKSSIQQAVHSLNDVCFTKCIRGKPITSGTLDRTEEACAQNCVERWFDTQMSILKHLDVLRGGH</sequence>
<comment type="caution">
    <text evidence="10">The sequence shown here is derived from an EMBL/GenBank/DDBJ whole genome shotgun (WGS) entry which is preliminary data.</text>
</comment>
<accession>A0A1V6P0Y2</accession>
<keyword evidence="3 8" id="KW-0999">Mitochondrion inner membrane</keyword>
<evidence type="ECO:0000256" key="4">
    <source>
        <dbReference type="ARBA" id="ARBA00022927"/>
    </source>
</evidence>
<evidence type="ECO:0000256" key="1">
    <source>
        <dbReference type="ARBA" id="ARBA00004137"/>
    </source>
</evidence>
<dbReference type="SUPFAM" id="SSF144122">
    <property type="entry name" value="Tim10-like"/>
    <property type="match status" value="1"/>
</dbReference>
<dbReference type="OrthoDB" id="344165at2759"/>
<dbReference type="GO" id="GO:0015031">
    <property type="term" value="P:protein transport"/>
    <property type="evidence" value="ECO:0007669"/>
    <property type="project" value="UniProtKB-KW"/>
</dbReference>
<comment type="function">
    <text evidence="8">Mitochondrial intermembrane chaperone that participates in the import and insertion of some multi-pass transmembrane proteins into the mitochondrial inner membrane. Also required for the transfer of beta-barrel precursors from the TOM complex to the sorting and assembly machinery (SAM complex) of the outer membrane. Acts as a chaperone-like protein that protects the hydrophobic precursors from aggregation and guide them through the mitochondrial intermembrane space.</text>
</comment>
<dbReference type="Proteomes" id="UP000191522">
    <property type="component" value="Unassembled WGS sequence"/>
</dbReference>
<comment type="subunit">
    <text evidence="8">Heterohexamer.</text>
</comment>
<evidence type="ECO:0000259" key="9">
    <source>
        <dbReference type="Pfam" id="PF02953"/>
    </source>
</evidence>
<keyword evidence="6 8" id="KW-1015">Disulfide bond</keyword>
<name>A0A1V6P0Y2_PENDC</name>
<feature type="domain" description="Tim10-like" evidence="9">
    <location>
        <begin position="24"/>
        <end position="85"/>
    </location>
</feature>
<proteinExistence type="inferred from homology"/>
<evidence type="ECO:0000256" key="6">
    <source>
        <dbReference type="ARBA" id="ARBA00023157"/>
    </source>
</evidence>
<comment type="subcellular location">
    <subcellularLocation>
        <location evidence="1 8">Mitochondrion inner membrane</location>
        <topology evidence="1 8">Peripheral membrane protein</topology>
        <orientation evidence="1 8">Intermembrane side</orientation>
    </subcellularLocation>
</comment>
<dbReference type="EMBL" id="MDYL01000023">
    <property type="protein sequence ID" value="OQD70477.1"/>
    <property type="molecule type" value="Genomic_DNA"/>
</dbReference>
<evidence type="ECO:0000256" key="8">
    <source>
        <dbReference type="RuleBase" id="RU367043"/>
    </source>
</evidence>
<dbReference type="GO" id="GO:0005743">
    <property type="term" value="C:mitochondrial inner membrane"/>
    <property type="evidence" value="ECO:0007669"/>
    <property type="project" value="UniProtKB-SubCell"/>
</dbReference>
<comment type="similarity">
    <text evidence="2 8">Belongs to the small Tim family.</text>
</comment>
<keyword evidence="11" id="KW-1185">Reference proteome</keyword>
<dbReference type="OMA" id="NEICWDK"/>
<evidence type="ECO:0000256" key="2">
    <source>
        <dbReference type="ARBA" id="ARBA00006720"/>
    </source>
</evidence>
<keyword evidence="4 8" id="KW-0653">Protein transport</keyword>
<comment type="domain">
    <text evidence="8">The twin CX3C motif contains 4 conserved Cys residues that form 2 disulfide bonds in the mitochondrial intermembrane space.</text>
</comment>
<evidence type="ECO:0000256" key="3">
    <source>
        <dbReference type="ARBA" id="ARBA00022792"/>
    </source>
</evidence>
<dbReference type="InterPro" id="IPR004217">
    <property type="entry name" value="Tim10-like"/>
</dbReference>
<keyword evidence="8" id="KW-0813">Transport</keyword>
<keyword evidence="5 8" id="KW-0811">Translocation</keyword>
<gene>
    <name evidence="10" type="ORF">PENDEC_c023G05709</name>
</gene>
<dbReference type="STRING" id="69771.A0A1V6P0Y2"/>
<evidence type="ECO:0000313" key="10">
    <source>
        <dbReference type="EMBL" id="OQD70477.1"/>
    </source>
</evidence>
<dbReference type="AlphaFoldDB" id="A0A1V6P0Y2"/>
<dbReference type="Pfam" id="PF02953">
    <property type="entry name" value="zf-Tim10_DDP"/>
    <property type="match status" value="1"/>
</dbReference>
<evidence type="ECO:0000256" key="7">
    <source>
        <dbReference type="ARBA" id="ARBA00023186"/>
    </source>
</evidence>
<organism evidence="10 11">
    <name type="scientific">Penicillium decumbens</name>
    <dbReference type="NCBI Taxonomy" id="69771"/>
    <lineage>
        <taxon>Eukaryota</taxon>
        <taxon>Fungi</taxon>
        <taxon>Dikarya</taxon>
        <taxon>Ascomycota</taxon>
        <taxon>Pezizomycotina</taxon>
        <taxon>Eurotiomycetes</taxon>
        <taxon>Eurotiomycetidae</taxon>
        <taxon>Eurotiales</taxon>
        <taxon>Aspergillaceae</taxon>
        <taxon>Penicillium</taxon>
    </lineage>
</organism>
<keyword evidence="8" id="KW-0496">Mitochondrion</keyword>
<reference evidence="11" key="1">
    <citation type="journal article" date="2017" name="Nat. Microbiol.">
        <title>Global analysis of biosynthetic gene clusters reveals vast potential of secondary metabolite production in Penicillium species.</title>
        <authorList>
            <person name="Nielsen J.C."/>
            <person name="Grijseels S."/>
            <person name="Prigent S."/>
            <person name="Ji B."/>
            <person name="Dainat J."/>
            <person name="Nielsen K.F."/>
            <person name="Frisvad J.C."/>
            <person name="Workman M."/>
            <person name="Nielsen J."/>
        </authorList>
    </citation>
    <scope>NUCLEOTIDE SEQUENCE [LARGE SCALE GENOMIC DNA]</scope>
    <source>
        <strain evidence="11">IBT 11843</strain>
    </source>
</reference>
<dbReference type="Gene3D" id="1.10.287.810">
    <property type="entry name" value="Mitochondrial import inner membrane translocase subunit tim13 like domains"/>
    <property type="match status" value="1"/>
</dbReference>
<evidence type="ECO:0000313" key="11">
    <source>
        <dbReference type="Proteomes" id="UP000191522"/>
    </source>
</evidence>
<keyword evidence="7 8" id="KW-0143">Chaperone</keyword>
<dbReference type="InterPro" id="IPR035427">
    <property type="entry name" value="Tim10-like_dom_sf"/>
</dbReference>
<keyword evidence="3 8" id="KW-0472">Membrane</keyword>